<evidence type="ECO:0000313" key="1">
    <source>
        <dbReference type="EMBL" id="GEK57025.1"/>
    </source>
</evidence>
<keyword evidence="2" id="KW-1185">Reference proteome</keyword>
<gene>
    <name evidence="1" type="ORF">PES01_38700</name>
</gene>
<name>A0A510Y115_9GAMM</name>
<reference evidence="1 2" key="1">
    <citation type="submission" date="2019-07" db="EMBL/GenBank/DDBJ databases">
        <title>Whole genome shotgun sequence of Pseudoalteromonas espejiana NBRC 102222.</title>
        <authorList>
            <person name="Hosoyama A."/>
            <person name="Uohara A."/>
            <person name="Ohji S."/>
            <person name="Ichikawa N."/>
        </authorList>
    </citation>
    <scope>NUCLEOTIDE SEQUENCE [LARGE SCALE GENOMIC DNA]</scope>
    <source>
        <strain evidence="1 2">NBRC 102222</strain>
    </source>
</reference>
<evidence type="ECO:0000313" key="2">
    <source>
        <dbReference type="Proteomes" id="UP000321419"/>
    </source>
</evidence>
<organism evidence="1 2">
    <name type="scientific">Pseudoalteromonas espejiana</name>
    <dbReference type="NCBI Taxonomy" id="28107"/>
    <lineage>
        <taxon>Bacteria</taxon>
        <taxon>Pseudomonadati</taxon>
        <taxon>Pseudomonadota</taxon>
        <taxon>Gammaproteobacteria</taxon>
        <taxon>Alteromonadales</taxon>
        <taxon>Pseudoalteromonadaceae</taxon>
        <taxon>Pseudoalteromonas</taxon>
    </lineage>
</organism>
<dbReference type="Proteomes" id="UP000321419">
    <property type="component" value="Unassembled WGS sequence"/>
</dbReference>
<dbReference type="EMBL" id="BJUM01000073">
    <property type="protein sequence ID" value="GEK57025.1"/>
    <property type="molecule type" value="Genomic_DNA"/>
</dbReference>
<sequence>MDVLGVSFHINDAVVIDLLAFTDCIYSHLQYAKEVYRAMLKLAIHNIAAKNKLHRVRITGYY</sequence>
<comment type="caution">
    <text evidence="1">The sequence shown here is derived from an EMBL/GenBank/DDBJ whole genome shotgun (WGS) entry which is preliminary data.</text>
</comment>
<protein>
    <submittedName>
        <fullName evidence="1">Uncharacterized protein</fullName>
    </submittedName>
</protein>
<proteinExistence type="predicted"/>
<accession>A0A510Y115</accession>
<dbReference type="AlphaFoldDB" id="A0A510Y115"/>